<reference evidence="1 2" key="1">
    <citation type="submission" date="2019-08" db="EMBL/GenBank/DDBJ databases">
        <title>Parahaliea maris sp. nov., isolated from the surface seawater.</title>
        <authorList>
            <person name="Liu Y."/>
        </authorList>
    </citation>
    <scope>NUCLEOTIDE SEQUENCE [LARGE SCALE GENOMIC DNA]</scope>
    <source>
        <strain evidence="1 2">HSLHS9</strain>
    </source>
</reference>
<sequence>MPTSVLEIVDLGDGEIVLQRAEDDSDPLVRIRFSDESRVYLMDNTLEVARAMIQAGIEAASNLSTVDEAEEIEPDTAPRVLH</sequence>
<dbReference type="EMBL" id="VRZA01000004">
    <property type="protein sequence ID" value="TXS92977.1"/>
    <property type="molecule type" value="Genomic_DNA"/>
</dbReference>
<accession>A0A5C9A056</accession>
<protein>
    <submittedName>
        <fullName evidence="1">Uncharacterized protein</fullName>
    </submittedName>
</protein>
<gene>
    <name evidence="1" type="ORF">FV139_13565</name>
</gene>
<proteinExistence type="predicted"/>
<evidence type="ECO:0000313" key="2">
    <source>
        <dbReference type="Proteomes" id="UP000321039"/>
    </source>
</evidence>
<evidence type="ECO:0000313" key="1">
    <source>
        <dbReference type="EMBL" id="TXS92977.1"/>
    </source>
</evidence>
<organism evidence="1 2">
    <name type="scientific">Parahaliea maris</name>
    <dbReference type="NCBI Taxonomy" id="2716870"/>
    <lineage>
        <taxon>Bacteria</taxon>
        <taxon>Pseudomonadati</taxon>
        <taxon>Pseudomonadota</taxon>
        <taxon>Gammaproteobacteria</taxon>
        <taxon>Cellvibrionales</taxon>
        <taxon>Halieaceae</taxon>
        <taxon>Parahaliea</taxon>
    </lineage>
</organism>
<dbReference type="AlphaFoldDB" id="A0A5C9A056"/>
<name>A0A5C9A056_9GAMM</name>
<dbReference type="Proteomes" id="UP000321039">
    <property type="component" value="Unassembled WGS sequence"/>
</dbReference>
<keyword evidence="2" id="KW-1185">Reference proteome</keyword>
<comment type="caution">
    <text evidence="1">The sequence shown here is derived from an EMBL/GenBank/DDBJ whole genome shotgun (WGS) entry which is preliminary data.</text>
</comment>
<dbReference type="RefSeq" id="WP_148068979.1">
    <property type="nucleotide sequence ID" value="NZ_VRZA01000004.1"/>
</dbReference>